<dbReference type="InterPro" id="IPR036691">
    <property type="entry name" value="Endo/exonu/phosph_ase_sf"/>
</dbReference>
<feature type="non-terminal residue" evidence="2">
    <location>
        <position position="150"/>
    </location>
</feature>
<feature type="non-terminal residue" evidence="2">
    <location>
        <position position="1"/>
    </location>
</feature>
<feature type="domain" description="Endonuclease/exonuclease/phosphatase" evidence="1">
    <location>
        <begin position="5"/>
        <end position="93"/>
    </location>
</feature>
<sequence length="150" mass="16647">LRDHSNEILMAGDFNSKAVEWGMPRPDARGRRVLEMMARLDLVALNQGAVPTFRRAGCTGTIPDISLATERLVPRIEGWQVMEDYSGSDHQYISFQMKGKALGVGIPRTQGSWNVERMNKEFFATMVQMGRGSLQCVADNAKELVVATMG</sequence>
<reference evidence="2" key="2">
    <citation type="submission" date="2014-07" db="EMBL/GenBank/DDBJ databases">
        <authorList>
            <person name="Hull J."/>
        </authorList>
    </citation>
    <scope>NUCLEOTIDE SEQUENCE</scope>
</reference>
<dbReference type="Pfam" id="PF14529">
    <property type="entry name" value="Exo_endo_phos_2"/>
    <property type="match status" value="1"/>
</dbReference>
<reference evidence="2" key="1">
    <citation type="journal article" date="2014" name="PLoS ONE">
        <title>Transcriptome-Based Identification of ABC Transporters in the Western Tarnished Plant Bug Lygus hesperus.</title>
        <authorList>
            <person name="Hull J.J."/>
            <person name="Chaney K."/>
            <person name="Geib S.M."/>
            <person name="Fabrick J.A."/>
            <person name="Brent C.S."/>
            <person name="Walsh D."/>
            <person name="Lavine L.C."/>
        </authorList>
    </citation>
    <scope>NUCLEOTIDE SEQUENCE</scope>
</reference>
<evidence type="ECO:0000313" key="2">
    <source>
        <dbReference type="EMBL" id="JAG24695.1"/>
    </source>
</evidence>
<gene>
    <name evidence="2" type="primary">FAT1_4</name>
    <name evidence="2" type="ORF">CM83_105893</name>
</gene>
<protein>
    <submittedName>
        <fullName evidence="2">Protocadherin Fat 1</fullName>
    </submittedName>
</protein>
<dbReference type="AlphaFoldDB" id="A0A0A9Y599"/>
<dbReference type="EMBL" id="GBHO01018909">
    <property type="protein sequence ID" value="JAG24695.1"/>
    <property type="molecule type" value="Transcribed_RNA"/>
</dbReference>
<dbReference type="InterPro" id="IPR005135">
    <property type="entry name" value="Endo/exonuclease/phosphatase"/>
</dbReference>
<name>A0A0A9Y599_LYGHE</name>
<accession>A0A0A9Y599</accession>
<dbReference type="SUPFAM" id="SSF56219">
    <property type="entry name" value="DNase I-like"/>
    <property type="match status" value="1"/>
</dbReference>
<proteinExistence type="predicted"/>
<dbReference type="GO" id="GO:0003824">
    <property type="term" value="F:catalytic activity"/>
    <property type="evidence" value="ECO:0007669"/>
    <property type="project" value="InterPro"/>
</dbReference>
<dbReference type="Gene3D" id="3.60.10.10">
    <property type="entry name" value="Endonuclease/exonuclease/phosphatase"/>
    <property type="match status" value="1"/>
</dbReference>
<organism evidence="2">
    <name type="scientific">Lygus hesperus</name>
    <name type="common">Western plant bug</name>
    <dbReference type="NCBI Taxonomy" id="30085"/>
    <lineage>
        <taxon>Eukaryota</taxon>
        <taxon>Metazoa</taxon>
        <taxon>Ecdysozoa</taxon>
        <taxon>Arthropoda</taxon>
        <taxon>Hexapoda</taxon>
        <taxon>Insecta</taxon>
        <taxon>Pterygota</taxon>
        <taxon>Neoptera</taxon>
        <taxon>Paraneoptera</taxon>
        <taxon>Hemiptera</taxon>
        <taxon>Heteroptera</taxon>
        <taxon>Panheteroptera</taxon>
        <taxon>Cimicomorpha</taxon>
        <taxon>Miridae</taxon>
        <taxon>Mirini</taxon>
        <taxon>Lygus</taxon>
    </lineage>
</organism>
<evidence type="ECO:0000259" key="1">
    <source>
        <dbReference type="Pfam" id="PF14529"/>
    </source>
</evidence>